<dbReference type="Pfam" id="PF13516">
    <property type="entry name" value="LRR_6"/>
    <property type="match status" value="3"/>
</dbReference>
<name>A0A1V9ZXR4_9STRA</name>
<sequence length="951" mass="109306">MQPGKRNDNVSTLSKHRKDFVPKFDRANLWKWQDDSTDKQPKRPQTARRTRTPATPQTKRPQTARRHRESTPCSAKNSDIVMEQLTRTQADTRIVFMRAHEVSLATSSSNHIAINETRNTIEPIAKEITIVESPRKVENIPPKKINQDPPQLDQDDSEKQWSFYEICRAGEASSKALANPSQREYYRRCSQVLTVPKPIHLDNCLDLTNKCYGYANASALAKRFHEDTSVSKLILSNNGLKSNAISELMPAINSTAISVVDLSKNNIGPVGIHSITSVLTTTTSNLVKLVLSHNYLMDRHVLPLVTILDKTSLQSLDLSYNQLDNGSIVPLGHTLQYCKSLKKLNLRWNNIHGAGLDSLADALKKNQVLSTLDLSWNPINSSNEPSRLHALNNFSTMLRRNVGLYHLILESNQFSVEDLKIIDAGLKHNYTVIVHLQSDVGVMDANQHIKFEHFAKDMISDQVVDTATNQNNCWKCNQWYEHTFTYEPKNDTKLDQINLYLSIDEFQAEAMSKSKVDQSFHRHRMLPQEEIKFFMGLSPPSTLTSLQILPPPEQDKKFSCRRAYPRWNPTKHDPSALESSWSAHRSLFNERQTDFPSIAMFDTDIVLHQAWEHDWEESRLPRIVRRQKEQIQLFDLIKLHYRELVYIYKFYASLTLPRSCTESDGFGLRATTFARLCEDCDVYDDTFCNPVAVDRLFNEVNSHEAAASFISAKAVQKSKLLSRSEFIEVIVRLGRYKYGRLPYRAGNSSRSGMDIGQAFLSLLQHNILPRAQRIVGDAFRRDLLYIKSTDDILENYRQPLQLIHETYGSLQTIRRDLKLFKSKHFMDLAQTFTFLKEVGFLLTKDNVRQIQQCFLSSKLIIHDKFATLSASWLSFYDFLEFIVRLSHWKYSTDAFGLSKMLHTVFQSLCDTNPTLQPRLRNVVKDFELTPTIASKAESKAQQLNRVWASRR</sequence>
<organism evidence="2 3">
    <name type="scientific">Thraustotheca clavata</name>
    <dbReference type="NCBI Taxonomy" id="74557"/>
    <lineage>
        <taxon>Eukaryota</taxon>
        <taxon>Sar</taxon>
        <taxon>Stramenopiles</taxon>
        <taxon>Oomycota</taxon>
        <taxon>Saprolegniomycetes</taxon>
        <taxon>Saprolegniales</taxon>
        <taxon>Achlyaceae</taxon>
        <taxon>Thraustotheca</taxon>
    </lineage>
</organism>
<dbReference type="SUPFAM" id="SSF52047">
    <property type="entry name" value="RNI-like"/>
    <property type="match status" value="1"/>
</dbReference>
<evidence type="ECO:0000256" key="1">
    <source>
        <dbReference type="SAM" id="MobiDB-lite"/>
    </source>
</evidence>
<dbReference type="AlphaFoldDB" id="A0A1V9ZXR4"/>
<dbReference type="EMBL" id="JNBS01001074">
    <property type="protein sequence ID" value="OQS02813.1"/>
    <property type="molecule type" value="Genomic_DNA"/>
</dbReference>
<gene>
    <name evidence="2" type="ORF">THRCLA_04857</name>
</gene>
<dbReference type="STRING" id="74557.A0A1V9ZXR4"/>
<dbReference type="InterPro" id="IPR052394">
    <property type="entry name" value="LRR-containing"/>
</dbReference>
<keyword evidence="3" id="KW-1185">Reference proteome</keyword>
<dbReference type="PANTHER" id="PTHR24114:SF2">
    <property type="entry name" value="F-BOX DOMAIN-CONTAINING PROTEIN-RELATED"/>
    <property type="match status" value="1"/>
</dbReference>
<dbReference type="Proteomes" id="UP000243217">
    <property type="component" value="Unassembled WGS sequence"/>
</dbReference>
<dbReference type="OrthoDB" id="196566at2759"/>
<evidence type="ECO:0000313" key="3">
    <source>
        <dbReference type="Proteomes" id="UP000243217"/>
    </source>
</evidence>
<dbReference type="SMART" id="SM00368">
    <property type="entry name" value="LRR_RI"/>
    <property type="match status" value="4"/>
</dbReference>
<protein>
    <submittedName>
        <fullName evidence="2">Uncharacterized protein</fullName>
    </submittedName>
</protein>
<dbReference type="Gene3D" id="3.80.10.10">
    <property type="entry name" value="Ribonuclease Inhibitor"/>
    <property type="match status" value="1"/>
</dbReference>
<dbReference type="PANTHER" id="PTHR24114">
    <property type="entry name" value="LEUCINE RICH REPEAT FAMILY PROTEIN"/>
    <property type="match status" value="1"/>
</dbReference>
<proteinExistence type="predicted"/>
<evidence type="ECO:0000313" key="2">
    <source>
        <dbReference type="EMBL" id="OQS02813.1"/>
    </source>
</evidence>
<dbReference type="InterPro" id="IPR032675">
    <property type="entry name" value="LRR_dom_sf"/>
</dbReference>
<feature type="compositionally biased region" description="Basic and acidic residues" evidence="1">
    <location>
        <begin position="19"/>
        <end position="41"/>
    </location>
</feature>
<feature type="region of interest" description="Disordered" evidence="1">
    <location>
        <begin position="1"/>
        <end position="77"/>
    </location>
</feature>
<dbReference type="InterPro" id="IPR001611">
    <property type="entry name" value="Leu-rich_rpt"/>
</dbReference>
<feature type="compositionally biased region" description="Low complexity" evidence="1">
    <location>
        <begin position="52"/>
        <end position="61"/>
    </location>
</feature>
<comment type="caution">
    <text evidence="2">The sequence shown here is derived from an EMBL/GenBank/DDBJ whole genome shotgun (WGS) entry which is preliminary data.</text>
</comment>
<accession>A0A1V9ZXR4</accession>
<reference evidence="2 3" key="1">
    <citation type="journal article" date="2014" name="Genome Biol. Evol.">
        <title>The secreted proteins of Achlya hypogyna and Thraustotheca clavata identify the ancestral oomycete secretome and reveal gene acquisitions by horizontal gene transfer.</title>
        <authorList>
            <person name="Misner I."/>
            <person name="Blouin N."/>
            <person name="Leonard G."/>
            <person name="Richards T.A."/>
            <person name="Lane C.E."/>
        </authorList>
    </citation>
    <scope>NUCLEOTIDE SEQUENCE [LARGE SCALE GENOMIC DNA]</scope>
    <source>
        <strain evidence="2 3">ATCC 34112</strain>
    </source>
</reference>